<dbReference type="PANTHER" id="PTHR11814">
    <property type="entry name" value="SULFATE TRANSPORTER"/>
    <property type="match status" value="1"/>
</dbReference>
<feature type="transmembrane region" description="Helical" evidence="6">
    <location>
        <begin position="613"/>
        <end position="631"/>
    </location>
</feature>
<proteinExistence type="predicted"/>
<feature type="transmembrane region" description="Helical" evidence="6">
    <location>
        <begin position="254"/>
        <end position="278"/>
    </location>
</feature>
<dbReference type="Pfam" id="PF01740">
    <property type="entry name" value="STAS"/>
    <property type="match status" value="1"/>
</dbReference>
<dbReference type="CDD" id="cd07042">
    <property type="entry name" value="STAS_SulP_like_sulfate_transporter"/>
    <property type="match status" value="1"/>
</dbReference>
<organism evidence="7">
    <name type="scientific">Cyprideis torosa</name>
    <dbReference type="NCBI Taxonomy" id="163714"/>
    <lineage>
        <taxon>Eukaryota</taxon>
        <taxon>Metazoa</taxon>
        <taxon>Ecdysozoa</taxon>
        <taxon>Arthropoda</taxon>
        <taxon>Crustacea</taxon>
        <taxon>Oligostraca</taxon>
        <taxon>Ostracoda</taxon>
        <taxon>Podocopa</taxon>
        <taxon>Podocopida</taxon>
        <taxon>Cytherocopina</taxon>
        <taxon>Cytheroidea</taxon>
        <taxon>Cytherideidae</taxon>
        <taxon>Cyprideis</taxon>
    </lineage>
</organism>
<dbReference type="Gene3D" id="3.30.750.24">
    <property type="entry name" value="STAS domain"/>
    <property type="match status" value="1"/>
</dbReference>
<dbReference type="PROSITE" id="PS01130">
    <property type="entry name" value="SLC26A"/>
    <property type="match status" value="1"/>
</dbReference>
<keyword evidence="2 6" id="KW-0812">Transmembrane</keyword>
<evidence type="ECO:0000256" key="6">
    <source>
        <dbReference type="SAM" id="Phobius"/>
    </source>
</evidence>
<dbReference type="PROSITE" id="PS50801">
    <property type="entry name" value="STAS"/>
    <property type="match status" value="1"/>
</dbReference>
<feature type="transmembrane region" description="Helical" evidence="6">
    <location>
        <begin position="101"/>
        <end position="125"/>
    </location>
</feature>
<feature type="transmembrane region" description="Helical" evidence="6">
    <location>
        <begin position="137"/>
        <end position="163"/>
    </location>
</feature>
<evidence type="ECO:0000256" key="1">
    <source>
        <dbReference type="ARBA" id="ARBA00004141"/>
    </source>
</evidence>
<dbReference type="InterPro" id="IPR001902">
    <property type="entry name" value="SLC26A/SulP_fam"/>
</dbReference>
<dbReference type="GO" id="GO:0016020">
    <property type="term" value="C:membrane"/>
    <property type="evidence" value="ECO:0007669"/>
    <property type="project" value="UniProtKB-SubCell"/>
</dbReference>
<dbReference type="InterPro" id="IPR002645">
    <property type="entry name" value="STAS_dom"/>
</dbReference>
<protein>
    <submittedName>
        <fullName evidence="7">Uncharacterized protein</fullName>
    </submittedName>
</protein>
<dbReference type="InterPro" id="IPR018045">
    <property type="entry name" value="S04_transporter_CS"/>
</dbReference>
<name>A0A7R8WH50_9CRUS</name>
<evidence type="ECO:0000256" key="2">
    <source>
        <dbReference type="ARBA" id="ARBA00022692"/>
    </source>
</evidence>
<feature type="transmembrane region" description="Helical" evidence="6">
    <location>
        <begin position="362"/>
        <end position="380"/>
    </location>
</feature>
<dbReference type="AlphaFoldDB" id="A0A7R8WH50"/>
<dbReference type="InterPro" id="IPR011547">
    <property type="entry name" value="SLC26A/SulP_dom"/>
</dbReference>
<evidence type="ECO:0000256" key="5">
    <source>
        <dbReference type="SAM" id="MobiDB-lite"/>
    </source>
</evidence>
<comment type="subcellular location">
    <subcellularLocation>
        <location evidence="1">Membrane</location>
        <topology evidence="1">Multi-pass membrane protein</topology>
    </subcellularLocation>
</comment>
<accession>A0A7R8WH50</accession>
<feature type="region of interest" description="Disordered" evidence="5">
    <location>
        <begin position="456"/>
        <end position="553"/>
    </location>
</feature>
<dbReference type="SUPFAM" id="SSF52091">
    <property type="entry name" value="SpoIIaa-like"/>
    <property type="match status" value="1"/>
</dbReference>
<evidence type="ECO:0000256" key="4">
    <source>
        <dbReference type="ARBA" id="ARBA00023136"/>
    </source>
</evidence>
<feature type="compositionally biased region" description="Basic and acidic residues" evidence="5">
    <location>
        <begin position="457"/>
        <end position="467"/>
    </location>
</feature>
<dbReference type="OrthoDB" id="288203at2759"/>
<dbReference type="EMBL" id="OB661721">
    <property type="protein sequence ID" value="CAD7228834.1"/>
    <property type="molecule type" value="Genomic_DNA"/>
</dbReference>
<reference evidence="7" key="1">
    <citation type="submission" date="2020-11" db="EMBL/GenBank/DDBJ databases">
        <authorList>
            <person name="Tran Van P."/>
        </authorList>
    </citation>
    <scope>NUCLEOTIDE SEQUENCE</scope>
</reference>
<evidence type="ECO:0000256" key="3">
    <source>
        <dbReference type="ARBA" id="ARBA00022989"/>
    </source>
</evidence>
<gene>
    <name evidence="7" type="ORF">CTOB1V02_LOCUS6712</name>
</gene>
<sequence length="756" mass="82510">MPLDSSSAKFVVEADEAPLKTDYSMKQQVKERLKKSCTKKNLLRKFPVVNYLRNYTVGTGVEDAIAGFTVGLTVIPQAIAYADVAGLPVQYGLYSAFMGCFVYFIFGSVKDITIGPTAIMAIMVHEYVNKAGGPDHAVLLCFIAGIIELILGFLNMGFLVTFISTPVTSAFVTAAAITIACSQLKSLFGVKVEGEGIVSTFSEIGRQIGDINGYDFLLGSVTIVALLILRWAGRAKLENRMTSLSEAKRKLVGKIIWFICTARNALLVLIGMAVAVIVQEEDSTKKPLHLTGDVKSGLPPFALPPFSVHGNETAGEPNEDFGDMLSSLGQAIFIIPLIAILEHIAIAKAFAKGKPVDANQEMIALGLCNVLSSFVSSFPVTGSFSRTAVNATSGVRTPAGGLITGALVILALGLLTPYFYYIPKATLGAVIICAVIFMVEYEEFIHIWKTKMQPSLQDRHPDKETKPSFDNAATPDKETKPSFDNAATPDKENGSQLRDGMWAGPSRAGPGHPDKETKPSFDNAATPDKETKPSFDNAATPDKELSEANKEMSAAELVSEGEKTISGLRDYDFRRNLLYLQWVPLFSCIFRAEIDLIPWCVTFFACLFYKLEYGILIGAAVSIVFVVYAASHPKIEISDKKINGTTHLVVCPRGYLFFPSVDTLRQMVLKAMMQQPHIKNIVVDCSGIRDADFTTAKGLDTLVQDVKRDQDIHMSFYNPIPKVERMLRGAMGDQHYNTFVHSEATIMNNNTSNGMV</sequence>
<dbReference type="GO" id="GO:0008271">
    <property type="term" value="F:secondary active sulfate transmembrane transporter activity"/>
    <property type="evidence" value="ECO:0007669"/>
    <property type="project" value="InterPro"/>
</dbReference>
<feature type="transmembrane region" description="Helical" evidence="6">
    <location>
        <begin position="216"/>
        <end position="233"/>
    </location>
</feature>
<dbReference type="InterPro" id="IPR036513">
    <property type="entry name" value="STAS_dom_sf"/>
</dbReference>
<feature type="compositionally biased region" description="Basic and acidic residues" evidence="5">
    <location>
        <begin position="541"/>
        <end position="550"/>
    </location>
</feature>
<evidence type="ECO:0000313" key="7">
    <source>
        <dbReference type="EMBL" id="CAD7228834.1"/>
    </source>
</evidence>
<feature type="transmembrane region" description="Helical" evidence="6">
    <location>
        <begin position="328"/>
        <end position="350"/>
    </location>
</feature>
<keyword evidence="3 6" id="KW-1133">Transmembrane helix</keyword>
<keyword evidence="4 6" id="KW-0472">Membrane</keyword>
<dbReference type="Pfam" id="PF00916">
    <property type="entry name" value="Sulfate_transp"/>
    <property type="match status" value="1"/>
</dbReference>
<feature type="transmembrane region" description="Helical" evidence="6">
    <location>
        <begin position="400"/>
        <end position="420"/>
    </location>
</feature>